<evidence type="ECO:0000313" key="13">
    <source>
        <dbReference type="Proteomes" id="UP000078348"/>
    </source>
</evidence>
<protein>
    <recommendedName>
        <fullName evidence="5">Elongator complex protein 2</fullName>
    </recommendedName>
</protein>
<accession>A0A196SGJ6</accession>
<evidence type="ECO:0000256" key="6">
    <source>
        <dbReference type="ARBA" id="ARBA00022490"/>
    </source>
</evidence>
<organism evidence="12 13">
    <name type="scientific">Blastocystis sp. subtype 1 (strain ATCC 50177 / NandII)</name>
    <dbReference type="NCBI Taxonomy" id="478820"/>
    <lineage>
        <taxon>Eukaryota</taxon>
        <taxon>Sar</taxon>
        <taxon>Stramenopiles</taxon>
        <taxon>Bigyra</taxon>
        <taxon>Opalozoa</taxon>
        <taxon>Opalinata</taxon>
        <taxon>Blastocystidae</taxon>
        <taxon>Blastocystis</taxon>
    </lineage>
</organism>
<evidence type="ECO:0000256" key="4">
    <source>
        <dbReference type="ARBA" id="ARBA00005881"/>
    </source>
</evidence>
<evidence type="ECO:0000256" key="9">
    <source>
        <dbReference type="ARBA" id="ARBA00022737"/>
    </source>
</evidence>
<dbReference type="EMBL" id="LXWW01000096">
    <property type="protein sequence ID" value="OAO16138.1"/>
    <property type="molecule type" value="Genomic_DNA"/>
</dbReference>
<sequence>MNVETAFITRGCNDKQDSFIVSNGSDAECAFVAYASGKEVIIVDSESNDVVQQLMEHKKDVNCLCWVPFLEDGFFSSLVRRQAELISCSCDGEIVDWAWNGREWSVKESIAILELIECVHCTAVSDSDCLLFVTTDQRSLIIYRRSHYEPWREVLRTKSPNPDIYYTSMLCLPLIRDPEEAKSLPSTLLLFLAATDNRIYLHELSLEKSSLRPVCQLTGFKNWVSSLSLHFCFGEGNAVQFWHVIAAGQDGYCRVWKVCESSESDADSESPFAITLESVIEVSSTIVSSAHPHPPLRTPSGLIQPFLLLTASMDATLKIIAPEDCLRGGGLFSTLATLHPHLIGSQGFWGAFWSVGSSPRRLFAYGYHGAMFKWEETLPAGAEPTALGSFSLLPFISGHFGACRAHFSRYGHLLLSASRDRTVRVWGRERGRRRWGEVSRPVVHGYPVLDAVCLRDHTPMAEMNNKEWDNSGLGNKELGRILTINEEKKSRVYGATYLNLLTLNTLVETADSAVFSGAVDVETLPPAYFWSSYAPELGLSNKGIPLEQARATLRKYQLDVDGATAAGELAAEREPEGEKEEGEGDALFQPADGELELLVSLDVLQRVTNTGSNRLNESRLCKGTLFAELSYLYNKHTPNAFIAVCCDDVADLVVTATVGSTEEDSVLSVWSNRASADGSLVFQQYLAGHRSTVVTLTPFACAGARCLLSAGKDRQLRVWRLGTDGLYEADAVASKAHARIVWSSCCVGARGAEAWLATGSRDATVKLWRYDGEARELSERSCVQCECAVTAVGASRCGLNRSVLVVGLEDGTVLAYTVVLGEEKVVMEEKAKWRVGGKVATVEWIPLEKSPTETRSEDEYFGGSEGNCVIGCGNGGVYLYMISV</sequence>
<keyword evidence="10" id="KW-0539">Nucleus</keyword>
<dbReference type="Pfam" id="PF00400">
    <property type="entry name" value="WD40"/>
    <property type="match status" value="2"/>
</dbReference>
<feature type="repeat" description="WD" evidence="11">
    <location>
        <begin position="407"/>
        <end position="426"/>
    </location>
</feature>
<proteinExistence type="inferred from homology"/>
<dbReference type="GO" id="GO:0002098">
    <property type="term" value="P:tRNA wobble uridine modification"/>
    <property type="evidence" value="ECO:0007669"/>
    <property type="project" value="InterPro"/>
</dbReference>
<keyword evidence="8" id="KW-0819">tRNA processing</keyword>
<evidence type="ECO:0000313" key="12">
    <source>
        <dbReference type="EMBL" id="OAO16138.1"/>
    </source>
</evidence>
<dbReference type="Gene3D" id="2.130.10.10">
    <property type="entry name" value="YVTN repeat-like/Quinoprotein amine dehydrogenase"/>
    <property type="match status" value="3"/>
</dbReference>
<dbReference type="GO" id="GO:0033588">
    <property type="term" value="C:elongator holoenzyme complex"/>
    <property type="evidence" value="ECO:0007669"/>
    <property type="project" value="InterPro"/>
</dbReference>
<dbReference type="InterPro" id="IPR037289">
    <property type="entry name" value="Elp2"/>
</dbReference>
<dbReference type="UniPathway" id="UPA00988"/>
<dbReference type="PROSITE" id="PS50082">
    <property type="entry name" value="WD_REPEATS_2"/>
    <property type="match status" value="1"/>
</dbReference>
<dbReference type="GO" id="GO:0005737">
    <property type="term" value="C:cytoplasm"/>
    <property type="evidence" value="ECO:0007669"/>
    <property type="project" value="UniProtKB-SubCell"/>
</dbReference>
<dbReference type="PANTHER" id="PTHR44111:SF1">
    <property type="entry name" value="ELONGATOR COMPLEX PROTEIN 2"/>
    <property type="match status" value="1"/>
</dbReference>
<dbReference type="InterPro" id="IPR036322">
    <property type="entry name" value="WD40_repeat_dom_sf"/>
</dbReference>
<evidence type="ECO:0000256" key="8">
    <source>
        <dbReference type="ARBA" id="ARBA00022694"/>
    </source>
</evidence>
<reference evidence="12 13" key="1">
    <citation type="submission" date="2016-05" db="EMBL/GenBank/DDBJ databases">
        <title>Nuclear genome of Blastocystis sp. subtype 1 NandII.</title>
        <authorList>
            <person name="Gentekaki E."/>
            <person name="Curtis B."/>
            <person name="Stairs C."/>
            <person name="Eme L."/>
            <person name="Herman E."/>
            <person name="Klimes V."/>
            <person name="Arias M.C."/>
            <person name="Elias M."/>
            <person name="Hilliou F."/>
            <person name="Klute M."/>
            <person name="Malik S.-B."/>
            <person name="Pightling A."/>
            <person name="Rachubinski R."/>
            <person name="Salas D."/>
            <person name="Schlacht A."/>
            <person name="Suga H."/>
            <person name="Archibald J."/>
            <person name="Ball S.G."/>
            <person name="Clark G."/>
            <person name="Dacks J."/>
            <person name="Van Der Giezen M."/>
            <person name="Tsaousis A."/>
            <person name="Roger A."/>
        </authorList>
    </citation>
    <scope>NUCLEOTIDE SEQUENCE [LARGE SCALE GENOMIC DNA]</scope>
    <source>
        <strain evidence="13">ATCC 50177 / NandII</strain>
    </source>
</reference>
<keyword evidence="9" id="KW-0677">Repeat</keyword>
<dbReference type="PANTHER" id="PTHR44111">
    <property type="entry name" value="ELONGATOR COMPLEX PROTEIN 2"/>
    <property type="match status" value="1"/>
</dbReference>
<comment type="subcellular location">
    <subcellularLocation>
        <location evidence="2">Cytoplasm</location>
    </subcellularLocation>
    <subcellularLocation>
        <location evidence="1">Nucleus</location>
    </subcellularLocation>
</comment>
<dbReference type="InterPro" id="IPR015943">
    <property type="entry name" value="WD40/YVTN_repeat-like_dom_sf"/>
</dbReference>
<dbReference type="SMART" id="SM00320">
    <property type="entry name" value="WD40"/>
    <property type="match status" value="6"/>
</dbReference>
<evidence type="ECO:0000256" key="10">
    <source>
        <dbReference type="ARBA" id="ARBA00023242"/>
    </source>
</evidence>
<evidence type="ECO:0000256" key="7">
    <source>
        <dbReference type="ARBA" id="ARBA00022574"/>
    </source>
</evidence>
<evidence type="ECO:0000256" key="3">
    <source>
        <dbReference type="ARBA" id="ARBA00005043"/>
    </source>
</evidence>
<evidence type="ECO:0000256" key="11">
    <source>
        <dbReference type="PROSITE-ProRule" id="PRU00221"/>
    </source>
</evidence>
<dbReference type="Proteomes" id="UP000078348">
    <property type="component" value="Unassembled WGS sequence"/>
</dbReference>
<evidence type="ECO:0000256" key="1">
    <source>
        <dbReference type="ARBA" id="ARBA00004123"/>
    </source>
</evidence>
<keyword evidence="6" id="KW-0963">Cytoplasm</keyword>
<dbReference type="GO" id="GO:0005634">
    <property type="term" value="C:nucleus"/>
    <property type="evidence" value="ECO:0007669"/>
    <property type="project" value="UniProtKB-SubCell"/>
</dbReference>
<keyword evidence="7 11" id="KW-0853">WD repeat</keyword>
<evidence type="ECO:0000256" key="5">
    <source>
        <dbReference type="ARBA" id="ARBA00020267"/>
    </source>
</evidence>
<dbReference type="OrthoDB" id="27911at2759"/>
<keyword evidence="13" id="KW-1185">Reference proteome</keyword>
<dbReference type="SUPFAM" id="SSF50978">
    <property type="entry name" value="WD40 repeat-like"/>
    <property type="match status" value="3"/>
</dbReference>
<comment type="pathway">
    <text evidence="3">tRNA modification; 5-methoxycarbonylmethyl-2-thiouridine-tRNA biosynthesis.</text>
</comment>
<name>A0A196SGJ6_BLAHN</name>
<gene>
    <name evidence="12" type="ORF">AV274_2079</name>
</gene>
<dbReference type="InterPro" id="IPR001680">
    <property type="entry name" value="WD40_rpt"/>
</dbReference>
<comment type="similarity">
    <text evidence="4">Belongs to the WD repeat ELP2 family.</text>
</comment>
<dbReference type="STRING" id="478820.A0A196SGJ6"/>
<dbReference type="AlphaFoldDB" id="A0A196SGJ6"/>
<evidence type="ECO:0000256" key="2">
    <source>
        <dbReference type="ARBA" id="ARBA00004496"/>
    </source>
</evidence>
<comment type="caution">
    <text evidence="12">The sequence shown here is derived from an EMBL/GenBank/DDBJ whole genome shotgun (WGS) entry which is preliminary data.</text>
</comment>